<feature type="domain" description="GGDEF" evidence="4">
    <location>
        <begin position="270"/>
        <end position="402"/>
    </location>
</feature>
<name>A0A4Y4CU44_ZOORA</name>
<evidence type="ECO:0000259" key="4">
    <source>
        <dbReference type="PROSITE" id="PS50887"/>
    </source>
</evidence>
<organism evidence="5 6">
    <name type="scientific">Zoogloea ramigera</name>
    <dbReference type="NCBI Taxonomy" id="350"/>
    <lineage>
        <taxon>Bacteria</taxon>
        <taxon>Pseudomonadati</taxon>
        <taxon>Pseudomonadota</taxon>
        <taxon>Betaproteobacteria</taxon>
        <taxon>Rhodocyclales</taxon>
        <taxon>Zoogloeaceae</taxon>
        <taxon>Zoogloea</taxon>
    </lineage>
</organism>
<dbReference type="GO" id="GO:1902201">
    <property type="term" value="P:negative regulation of bacterial-type flagellum-dependent cell motility"/>
    <property type="evidence" value="ECO:0007669"/>
    <property type="project" value="TreeGrafter"/>
</dbReference>
<accession>A0A4Y4CU44</accession>
<proteinExistence type="predicted"/>
<dbReference type="GO" id="GO:0005886">
    <property type="term" value="C:plasma membrane"/>
    <property type="evidence" value="ECO:0007669"/>
    <property type="project" value="TreeGrafter"/>
</dbReference>
<dbReference type="Pfam" id="PF00990">
    <property type="entry name" value="GGDEF"/>
    <property type="match status" value="1"/>
</dbReference>
<dbReference type="InterPro" id="IPR029787">
    <property type="entry name" value="Nucleotide_cyclase"/>
</dbReference>
<keyword evidence="3" id="KW-0472">Membrane</keyword>
<gene>
    <name evidence="5" type="ORF">ZRA01_24910</name>
</gene>
<dbReference type="FunFam" id="3.30.70.270:FF:000001">
    <property type="entry name" value="Diguanylate cyclase domain protein"/>
    <property type="match status" value="1"/>
</dbReference>
<keyword evidence="3" id="KW-1133">Transmembrane helix</keyword>
<dbReference type="PANTHER" id="PTHR45138:SF9">
    <property type="entry name" value="DIGUANYLATE CYCLASE DGCM-RELATED"/>
    <property type="match status" value="1"/>
</dbReference>
<evidence type="ECO:0000313" key="6">
    <source>
        <dbReference type="Proteomes" id="UP000318422"/>
    </source>
</evidence>
<dbReference type="SUPFAM" id="SSF55073">
    <property type="entry name" value="Nucleotide cyclase"/>
    <property type="match status" value="1"/>
</dbReference>
<evidence type="ECO:0000256" key="1">
    <source>
        <dbReference type="ARBA" id="ARBA00012528"/>
    </source>
</evidence>
<dbReference type="PANTHER" id="PTHR45138">
    <property type="entry name" value="REGULATORY COMPONENTS OF SENSORY TRANSDUCTION SYSTEM"/>
    <property type="match status" value="1"/>
</dbReference>
<protein>
    <recommendedName>
        <fullName evidence="1">diguanylate cyclase</fullName>
        <ecNumber evidence="1">2.7.7.65</ecNumber>
    </recommendedName>
</protein>
<comment type="caution">
    <text evidence="5">The sequence shown here is derived from an EMBL/GenBank/DDBJ whole genome shotgun (WGS) entry which is preliminary data.</text>
</comment>
<evidence type="ECO:0000313" key="5">
    <source>
        <dbReference type="EMBL" id="GEC96418.1"/>
    </source>
</evidence>
<dbReference type="GO" id="GO:0052621">
    <property type="term" value="F:diguanylate cyclase activity"/>
    <property type="evidence" value="ECO:0007669"/>
    <property type="project" value="UniProtKB-EC"/>
</dbReference>
<dbReference type="PROSITE" id="PS50887">
    <property type="entry name" value="GGDEF"/>
    <property type="match status" value="1"/>
</dbReference>
<dbReference type="EC" id="2.7.7.65" evidence="1"/>
<feature type="transmembrane region" description="Helical" evidence="3">
    <location>
        <begin position="159"/>
        <end position="181"/>
    </location>
</feature>
<evidence type="ECO:0000256" key="2">
    <source>
        <dbReference type="ARBA" id="ARBA00034247"/>
    </source>
</evidence>
<keyword evidence="6" id="KW-1185">Reference proteome</keyword>
<evidence type="ECO:0000256" key="3">
    <source>
        <dbReference type="SAM" id="Phobius"/>
    </source>
</evidence>
<reference evidence="5 6" key="1">
    <citation type="submission" date="2019-06" db="EMBL/GenBank/DDBJ databases">
        <title>Whole genome shotgun sequence of Zoogloea ramigera NBRC 15342.</title>
        <authorList>
            <person name="Hosoyama A."/>
            <person name="Uohara A."/>
            <person name="Ohji S."/>
            <person name="Ichikawa N."/>
        </authorList>
    </citation>
    <scope>NUCLEOTIDE SEQUENCE [LARGE SCALE GENOMIC DNA]</scope>
    <source>
        <strain evidence="5 6">NBRC 15342</strain>
    </source>
</reference>
<sequence length="406" mass="44534">MLLALTSVFAAIAVCGVVWLAVDLYAVGVAAGRLQGETVPWTIERQRLGRNLEQLRLEGQRVLTASSPAGRQDALFLVHVLSAQPGMADDPRTASLAAEVERFLQQVEAPATPADMQVWEALSSRLRLMADDLSVEGGKRMGRELGRMSGEMAQASYKLLFNLALMAGFMAAFLLVVRRYLIRPLQRIRRVLSALDPRGPVPAFPPGPMAEIRAVEDAIVRFHATLLENDEVRLRLERLATTDGLTGLFNRHHFMALAADEMARAARYGRPITVGIADLDHFKQVNDTLGHAAGDHVLKTFAMLLGDTLRQTDRVCRYGGEEFAFVLPETTPEEAQLLGERLRTRLLESPPVLPDGRHLSVTFSLGLADASGCGLEESLARADLGLYEAKRAGRNRTVVTRRPDGL</sequence>
<dbReference type="Proteomes" id="UP000318422">
    <property type="component" value="Unassembled WGS sequence"/>
</dbReference>
<dbReference type="AlphaFoldDB" id="A0A4Y4CU44"/>
<dbReference type="CDD" id="cd01949">
    <property type="entry name" value="GGDEF"/>
    <property type="match status" value="1"/>
</dbReference>
<comment type="catalytic activity">
    <reaction evidence="2">
        <text>2 GTP = 3',3'-c-di-GMP + 2 diphosphate</text>
        <dbReference type="Rhea" id="RHEA:24898"/>
        <dbReference type="ChEBI" id="CHEBI:33019"/>
        <dbReference type="ChEBI" id="CHEBI:37565"/>
        <dbReference type="ChEBI" id="CHEBI:58805"/>
        <dbReference type="EC" id="2.7.7.65"/>
    </reaction>
</comment>
<dbReference type="InterPro" id="IPR000160">
    <property type="entry name" value="GGDEF_dom"/>
</dbReference>
<dbReference type="InterPro" id="IPR043128">
    <property type="entry name" value="Rev_trsase/Diguanyl_cyclase"/>
</dbReference>
<dbReference type="EMBL" id="BJNV01000043">
    <property type="protein sequence ID" value="GEC96418.1"/>
    <property type="molecule type" value="Genomic_DNA"/>
</dbReference>
<dbReference type="GO" id="GO:0043709">
    <property type="term" value="P:cell adhesion involved in single-species biofilm formation"/>
    <property type="evidence" value="ECO:0007669"/>
    <property type="project" value="TreeGrafter"/>
</dbReference>
<dbReference type="Gene3D" id="3.30.70.270">
    <property type="match status" value="1"/>
</dbReference>
<dbReference type="InterPro" id="IPR050469">
    <property type="entry name" value="Diguanylate_Cyclase"/>
</dbReference>
<keyword evidence="3" id="KW-0812">Transmembrane</keyword>
<dbReference type="SMART" id="SM00267">
    <property type="entry name" value="GGDEF"/>
    <property type="match status" value="1"/>
</dbReference>
<dbReference type="NCBIfam" id="TIGR00254">
    <property type="entry name" value="GGDEF"/>
    <property type="match status" value="1"/>
</dbReference>